<feature type="domain" description="Acyl-CoA dehydrogenase/oxidase N-terminal" evidence="2">
    <location>
        <begin position="38"/>
        <end position="119"/>
    </location>
</feature>
<dbReference type="Gene3D" id="1.10.540.10">
    <property type="entry name" value="Acyl-CoA dehydrogenase/oxidase, N-terminal domain"/>
    <property type="match status" value="1"/>
</dbReference>
<dbReference type="GO" id="GO:0016627">
    <property type="term" value="F:oxidoreductase activity, acting on the CH-CH group of donors"/>
    <property type="evidence" value="ECO:0007669"/>
    <property type="project" value="InterPro"/>
</dbReference>
<dbReference type="Pfam" id="PF02771">
    <property type="entry name" value="Acyl-CoA_dh_N"/>
    <property type="match status" value="1"/>
</dbReference>
<name>A0A5C4WI66_9ACTN</name>
<dbReference type="SUPFAM" id="SSF56645">
    <property type="entry name" value="Acyl-CoA dehydrogenase NM domain-like"/>
    <property type="match status" value="1"/>
</dbReference>
<dbReference type="SUPFAM" id="SSF47203">
    <property type="entry name" value="Acyl-CoA dehydrogenase C-terminal domain-like"/>
    <property type="match status" value="1"/>
</dbReference>
<dbReference type="InterPro" id="IPR037069">
    <property type="entry name" value="AcylCoA_DH/ox_N_sf"/>
</dbReference>
<evidence type="ECO:0000313" key="4">
    <source>
        <dbReference type="EMBL" id="TNM48130.1"/>
    </source>
</evidence>
<evidence type="ECO:0000259" key="3">
    <source>
        <dbReference type="Pfam" id="PF08028"/>
    </source>
</evidence>
<organism evidence="4 5">
    <name type="scientific">Nocardioides albidus</name>
    <dbReference type="NCBI Taxonomy" id="1517589"/>
    <lineage>
        <taxon>Bacteria</taxon>
        <taxon>Bacillati</taxon>
        <taxon>Actinomycetota</taxon>
        <taxon>Actinomycetes</taxon>
        <taxon>Propionibacteriales</taxon>
        <taxon>Nocardioidaceae</taxon>
        <taxon>Nocardioides</taxon>
    </lineage>
</organism>
<dbReference type="InterPro" id="IPR013786">
    <property type="entry name" value="AcylCoA_DH/ox_N"/>
</dbReference>
<dbReference type="PIRSF" id="PIRSF016578">
    <property type="entry name" value="HsaA"/>
    <property type="match status" value="1"/>
</dbReference>
<comment type="caution">
    <text evidence="4">The sequence shown here is derived from an EMBL/GenBank/DDBJ whole genome shotgun (WGS) entry which is preliminary data.</text>
</comment>
<gene>
    <name evidence="4" type="ORF">FHP29_02165</name>
</gene>
<dbReference type="GO" id="GO:0050660">
    <property type="term" value="F:flavin adenine dinucleotide binding"/>
    <property type="evidence" value="ECO:0007669"/>
    <property type="project" value="InterPro"/>
</dbReference>
<proteinExistence type="predicted"/>
<dbReference type="GO" id="GO:0004497">
    <property type="term" value="F:monooxygenase activity"/>
    <property type="evidence" value="ECO:0007669"/>
    <property type="project" value="UniProtKB-KW"/>
</dbReference>
<accession>A0A5C4WI66</accession>
<dbReference type="InterPro" id="IPR046373">
    <property type="entry name" value="Acyl-CoA_Oxase/DH_mid-dom_sf"/>
</dbReference>
<keyword evidence="1" id="KW-0560">Oxidoreductase</keyword>
<dbReference type="EMBL" id="VDMP01000014">
    <property type="protein sequence ID" value="TNM48130.1"/>
    <property type="molecule type" value="Genomic_DNA"/>
</dbReference>
<evidence type="ECO:0000259" key="2">
    <source>
        <dbReference type="Pfam" id="PF02771"/>
    </source>
</evidence>
<dbReference type="Gene3D" id="2.40.110.10">
    <property type="entry name" value="Butyryl-CoA Dehydrogenase, subunit A, domain 2"/>
    <property type="match status" value="1"/>
</dbReference>
<dbReference type="InterPro" id="IPR013107">
    <property type="entry name" value="Acyl-CoA_DH_C"/>
</dbReference>
<dbReference type="AlphaFoldDB" id="A0A5C4WI66"/>
<dbReference type="InterPro" id="IPR009100">
    <property type="entry name" value="AcylCoA_DH/oxidase_NM_dom_sf"/>
</dbReference>
<dbReference type="InterPro" id="IPR036250">
    <property type="entry name" value="AcylCo_DH-like_C"/>
</dbReference>
<feature type="domain" description="Acyl-CoA dehydrogenase C-terminal" evidence="3">
    <location>
        <begin position="296"/>
        <end position="388"/>
    </location>
</feature>
<sequence>MRGTRSATRSRSAVWVCKGADLLRDVRPTLDEEERVSEATDAIIAQVREMLPDLARDAAAVEINGAVDARVVERLGEIGFFRMLRPQRYGGFEADPVSFFRAVRLLSRSCPATGWIASVLGGHEWHLSLFDDRALAEVWGADPHALLASSYTPDGQLTPTDGGYRLSGRWRTSTGIHHASWAVLGALLLDGNGEPVDFVGALVPAADYRIEERWDPTGLRAVAADGVVVENAFVPSYRTFGARERMLQEDPAWAANVAPLHRMPYSVIHTHAVAVPVIGAAEGAYDALLADHPAAATVPSVARAATDLHVAWRQLTGHLERLLERAERNEPPDTESAIRARRDQSLAAERAVRAIGTFLDAAGPEAWERRHPLQRAWRDAQVAATNAANSVDQTLSIFGRWAYGLDVGDRWW</sequence>
<dbReference type="Proteomes" id="UP000313231">
    <property type="component" value="Unassembled WGS sequence"/>
</dbReference>
<keyword evidence="5" id="KW-1185">Reference proteome</keyword>
<evidence type="ECO:0000313" key="5">
    <source>
        <dbReference type="Proteomes" id="UP000313231"/>
    </source>
</evidence>
<keyword evidence="4" id="KW-0503">Monooxygenase</keyword>
<evidence type="ECO:0000256" key="1">
    <source>
        <dbReference type="ARBA" id="ARBA00023002"/>
    </source>
</evidence>
<reference evidence="4 5" key="1">
    <citation type="journal article" date="2016" name="Int. J. Syst. Evol. Microbiol.">
        <title>Nocardioides albidus sp. nov., an actinobacterium isolated from garden soil.</title>
        <authorList>
            <person name="Singh H."/>
            <person name="Du J."/>
            <person name="Trinh H."/>
            <person name="Won K."/>
            <person name="Yang J.E."/>
            <person name="Yin C."/>
            <person name="Kook M."/>
            <person name="Yi T.H."/>
        </authorList>
    </citation>
    <scope>NUCLEOTIDE SEQUENCE [LARGE SCALE GENOMIC DNA]</scope>
    <source>
        <strain evidence="4 5">CCTCC AB 2015297</strain>
    </source>
</reference>
<protein>
    <submittedName>
        <fullName evidence="4">Flavin-dependent monooxygenase</fullName>
    </submittedName>
</protein>
<dbReference type="Pfam" id="PF08028">
    <property type="entry name" value="Acyl-CoA_dh_2"/>
    <property type="match status" value="1"/>
</dbReference>
<dbReference type="Gene3D" id="1.20.140.10">
    <property type="entry name" value="Butyryl-CoA Dehydrogenase, subunit A, domain 3"/>
    <property type="match status" value="1"/>
</dbReference>